<feature type="region of interest" description="Disordered" evidence="1">
    <location>
        <begin position="190"/>
        <end position="210"/>
    </location>
</feature>
<dbReference type="EMBL" id="JAWZYT010006777">
    <property type="protein sequence ID" value="KAK4287541.1"/>
    <property type="molecule type" value="Genomic_DNA"/>
</dbReference>
<reference evidence="2" key="1">
    <citation type="submission" date="2023-11" db="EMBL/GenBank/DDBJ databases">
        <title>Genome assemblies of two species of porcelain crab, Petrolisthes cinctipes and Petrolisthes manimaculis (Anomura: Porcellanidae).</title>
        <authorList>
            <person name="Angst P."/>
        </authorList>
    </citation>
    <scope>NUCLEOTIDE SEQUENCE</scope>
    <source>
        <strain evidence="2">PB745_02</strain>
        <tissue evidence="2">Gill</tissue>
    </source>
</reference>
<name>A0AAE1TJL4_9EUCA</name>
<evidence type="ECO:0000313" key="2">
    <source>
        <dbReference type="EMBL" id="KAK4287541.1"/>
    </source>
</evidence>
<proteinExistence type="predicted"/>
<protein>
    <submittedName>
        <fullName evidence="2">Uncharacterized protein</fullName>
    </submittedName>
</protein>
<dbReference type="AlphaFoldDB" id="A0AAE1TJL4"/>
<gene>
    <name evidence="2" type="ORF">Pmani_039391</name>
</gene>
<organism evidence="2 3">
    <name type="scientific">Petrolisthes manimaculis</name>
    <dbReference type="NCBI Taxonomy" id="1843537"/>
    <lineage>
        <taxon>Eukaryota</taxon>
        <taxon>Metazoa</taxon>
        <taxon>Ecdysozoa</taxon>
        <taxon>Arthropoda</taxon>
        <taxon>Crustacea</taxon>
        <taxon>Multicrustacea</taxon>
        <taxon>Malacostraca</taxon>
        <taxon>Eumalacostraca</taxon>
        <taxon>Eucarida</taxon>
        <taxon>Decapoda</taxon>
        <taxon>Pleocyemata</taxon>
        <taxon>Anomura</taxon>
        <taxon>Galatheoidea</taxon>
        <taxon>Porcellanidae</taxon>
        <taxon>Petrolisthes</taxon>
    </lineage>
</organism>
<sequence>MDLQDINTADVLKESLSPTINTSPFFIPCGSARGSSLPRPACSLRVWCGPGYLRLSYIPALCKCVPKPAIPSHNRFIFAQRNISLPSTSSQLTDQLIQPTTWLALHSLSQISLDPSTSAHSVILHPAIMCPNPPTPDPTQFTNSSPPFCPTSPSIHQSHLYPLNHLLTLTNPPFPDPPLYYPSLPISAPPPLTPSQLRPLHSTPTRPQINSIFEASGA</sequence>
<keyword evidence="3" id="KW-1185">Reference proteome</keyword>
<accession>A0AAE1TJL4</accession>
<comment type="caution">
    <text evidence="2">The sequence shown here is derived from an EMBL/GenBank/DDBJ whole genome shotgun (WGS) entry which is preliminary data.</text>
</comment>
<evidence type="ECO:0000313" key="3">
    <source>
        <dbReference type="Proteomes" id="UP001292094"/>
    </source>
</evidence>
<evidence type="ECO:0000256" key="1">
    <source>
        <dbReference type="SAM" id="MobiDB-lite"/>
    </source>
</evidence>
<dbReference type="Proteomes" id="UP001292094">
    <property type="component" value="Unassembled WGS sequence"/>
</dbReference>